<sequence length="352" mass="39524">MHEKRRESLREVSRGLGTKLGAGAVDNIFVQFLYKLLGDKIADEFVNTYRKEFLGMMRDFEHQKKTVTPLATSCLELKVPPCLHVLCQKAQYNDNLSNVVFRSVYKGHVKYTTNRFVIDAVVSNEFFRAITKEMAKVINHSLTALKTSKDIHILVLTGGFAESAVVQEIMHQELVGKSQIKQIIVPPDADVAVLKGAVIYGNNPSGISCRVNRHTIGIRIARLYNPEMHPIEKRQVLNGGVEYILDVFSPFLTIGTRVPVGFVSHQALTTTEPFQKSIEIDLYESSELSHNFVTEEGCIPMGKLDFPIPDPSVEARTVFVDVILGGTELNVIVLDKKSNIQNKYHYPPLKQK</sequence>
<dbReference type="PANTHER" id="PTHR14187">
    <property type="entry name" value="ALPHA KINASE/ELONGATION FACTOR 2 KINASE"/>
    <property type="match status" value="1"/>
</dbReference>
<dbReference type="Gene3D" id="3.30.420.40">
    <property type="match status" value="2"/>
</dbReference>
<dbReference type="PANTHER" id="PTHR14187:SF5">
    <property type="entry name" value="HEAT SHOCK 70 KDA PROTEIN 12A"/>
    <property type="match status" value="1"/>
</dbReference>
<dbReference type="Gene3D" id="3.90.640.10">
    <property type="entry name" value="Actin, Chain A, domain 4"/>
    <property type="match status" value="1"/>
</dbReference>
<comment type="caution">
    <text evidence="1">The sequence shown here is derived from an EMBL/GenBank/DDBJ whole genome shotgun (WGS) entry which is preliminary data.</text>
</comment>
<evidence type="ECO:0000313" key="1">
    <source>
        <dbReference type="EMBL" id="KAH3775526.1"/>
    </source>
</evidence>
<dbReference type="AlphaFoldDB" id="A0A9D4EB52"/>
<proteinExistence type="predicted"/>
<accession>A0A9D4EB52</accession>
<organism evidence="1 2">
    <name type="scientific">Dreissena polymorpha</name>
    <name type="common">Zebra mussel</name>
    <name type="synonym">Mytilus polymorpha</name>
    <dbReference type="NCBI Taxonomy" id="45954"/>
    <lineage>
        <taxon>Eukaryota</taxon>
        <taxon>Metazoa</taxon>
        <taxon>Spiralia</taxon>
        <taxon>Lophotrochozoa</taxon>
        <taxon>Mollusca</taxon>
        <taxon>Bivalvia</taxon>
        <taxon>Autobranchia</taxon>
        <taxon>Heteroconchia</taxon>
        <taxon>Euheterodonta</taxon>
        <taxon>Imparidentia</taxon>
        <taxon>Neoheterodontei</taxon>
        <taxon>Myida</taxon>
        <taxon>Dreissenoidea</taxon>
        <taxon>Dreissenidae</taxon>
        <taxon>Dreissena</taxon>
    </lineage>
</organism>
<dbReference type="InterPro" id="IPR043129">
    <property type="entry name" value="ATPase_NBD"/>
</dbReference>
<dbReference type="EMBL" id="JAIWYP010000009">
    <property type="protein sequence ID" value="KAH3775526.1"/>
    <property type="molecule type" value="Genomic_DNA"/>
</dbReference>
<name>A0A9D4EB52_DREPO</name>
<protein>
    <submittedName>
        <fullName evidence="1">Uncharacterized protein</fullName>
    </submittedName>
</protein>
<evidence type="ECO:0000313" key="2">
    <source>
        <dbReference type="Proteomes" id="UP000828390"/>
    </source>
</evidence>
<keyword evidence="2" id="KW-1185">Reference proteome</keyword>
<reference evidence="1" key="1">
    <citation type="journal article" date="2019" name="bioRxiv">
        <title>The Genome of the Zebra Mussel, Dreissena polymorpha: A Resource for Invasive Species Research.</title>
        <authorList>
            <person name="McCartney M.A."/>
            <person name="Auch B."/>
            <person name="Kono T."/>
            <person name="Mallez S."/>
            <person name="Zhang Y."/>
            <person name="Obille A."/>
            <person name="Becker A."/>
            <person name="Abrahante J.E."/>
            <person name="Garbe J."/>
            <person name="Badalamenti J.P."/>
            <person name="Herman A."/>
            <person name="Mangelson H."/>
            <person name="Liachko I."/>
            <person name="Sullivan S."/>
            <person name="Sone E.D."/>
            <person name="Koren S."/>
            <person name="Silverstein K.A.T."/>
            <person name="Beckman K.B."/>
            <person name="Gohl D.M."/>
        </authorList>
    </citation>
    <scope>NUCLEOTIDE SEQUENCE</scope>
    <source>
        <strain evidence="1">Duluth1</strain>
        <tissue evidence="1">Whole animal</tissue>
    </source>
</reference>
<dbReference type="SUPFAM" id="SSF53067">
    <property type="entry name" value="Actin-like ATPase domain"/>
    <property type="match status" value="1"/>
</dbReference>
<gene>
    <name evidence="1" type="ORF">DPMN_176929</name>
</gene>
<reference evidence="1" key="2">
    <citation type="submission" date="2020-11" db="EMBL/GenBank/DDBJ databases">
        <authorList>
            <person name="McCartney M.A."/>
            <person name="Auch B."/>
            <person name="Kono T."/>
            <person name="Mallez S."/>
            <person name="Becker A."/>
            <person name="Gohl D.M."/>
            <person name="Silverstein K.A.T."/>
            <person name="Koren S."/>
            <person name="Bechman K.B."/>
            <person name="Herman A."/>
            <person name="Abrahante J.E."/>
            <person name="Garbe J."/>
        </authorList>
    </citation>
    <scope>NUCLEOTIDE SEQUENCE</scope>
    <source>
        <strain evidence="1">Duluth1</strain>
        <tissue evidence="1">Whole animal</tissue>
    </source>
</reference>
<dbReference type="Proteomes" id="UP000828390">
    <property type="component" value="Unassembled WGS sequence"/>
</dbReference>